<dbReference type="AlphaFoldDB" id="A0A544W1N0"/>
<keyword evidence="9" id="KW-1185">Reference proteome</keyword>
<evidence type="ECO:0000313" key="8">
    <source>
        <dbReference type="EMBL" id="TQR86159.1"/>
    </source>
</evidence>
<comment type="caution">
    <text evidence="8">The sequence shown here is derived from an EMBL/GenBank/DDBJ whole genome shotgun (WGS) entry which is preliminary data.</text>
</comment>
<dbReference type="GO" id="GO:0005524">
    <property type="term" value="F:ATP binding"/>
    <property type="evidence" value="ECO:0007669"/>
    <property type="project" value="UniProtKB-KW"/>
</dbReference>
<comment type="similarity">
    <text evidence="1 7">Belongs to the short-chain dehydrogenases/reductases (SDR) family.</text>
</comment>
<accession>A0A544W1N0</accession>
<dbReference type="InterPro" id="IPR036291">
    <property type="entry name" value="NAD(P)-bd_dom_sf"/>
</dbReference>
<dbReference type="GO" id="GO:0016301">
    <property type="term" value="F:kinase activity"/>
    <property type="evidence" value="ECO:0007669"/>
    <property type="project" value="UniProtKB-KW"/>
</dbReference>
<evidence type="ECO:0000256" key="6">
    <source>
        <dbReference type="ARBA" id="ARBA00023002"/>
    </source>
</evidence>
<dbReference type="GO" id="GO:0016491">
    <property type="term" value="F:oxidoreductase activity"/>
    <property type="evidence" value="ECO:0007669"/>
    <property type="project" value="UniProtKB-KW"/>
</dbReference>
<dbReference type="PROSITE" id="PS01128">
    <property type="entry name" value="SHIKIMATE_KINASE"/>
    <property type="match status" value="1"/>
</dbReference>
<keyword evidence="5" id="KW-0067">ATP-binding</keyword>
<dbReference type="NCBIfam" id="NF006119">
    <property type="entry name" value="PRK08264.1-5"/>
    <property type="match status" value="1"/>
</dbReference>
<evidence type="ECO:0000256" key="4">
    <source>
        <dbReference type="ARBA" id="ARBA00022777"/>
    </source>
</evidence>
<organism evidence="8 9">
    <name type="scientific">Mycolicibacterium hodleri</name>
    <dbReference type="NCBI Taxonomy" id="49897"/>
    <lineage>
        <taxon>Bacteria</taxon>
        <taxon>Bacillati</taxon>
        <taxon>Actinomycetota</taxon>
        <taxon>Actinomycetes</taxon>
        <taxon>Mycobacteriales</taxon>
        <taxon>Mycobacteriaceae</taxon>
        <taxon>Mycolicibacterium</taxon>
    </lineage>
</organism>
<dbReference type="InterPro" id="IPR002347">
    <property type="entry name" value="SDR_fam"/>
</dbReference>
<dbReference type="PRINTS" id="PR00080">
    <property type="entry name" value="SDRFAMILY"/>
</dbReference>
<gene>
    <name evidence="8" type="ORF">D8S82_12635</name>
</gene>
<dbReference type="Pfam" id="PF00106">
    <property type="entry name" value="adh_short"/>
    <property type="match status" value="1"/>
</dbReference>
<keyword evidence="2" id="KW-0808">Transferase</keyword>
<name>A0A544W1N0_9MYCO</name>
<evidence type="ECO:0000256" key="5">
    <source>
        <dbReference type="ARBA" id="ARBA00022840"/>
    </source>
</evidence>
<dbReference type="RefSeq" id="WP_142552427.1">
    <property type="nucleotide sequence ID" value="NZ_VIFX01000014.1"/>
</dbReference>
<evidence type="ECO:0000313" key="9">
    <source>
        <dbReference type="Proteomes" id="UP000315759"/>
    </source>
</evidence>
<dbReference type="PRINTS" id="PR00081">
    <property type="entry name" value="GDHRDH"/>
</dbReference>
<evidence type="ECO:0000256" key="3">
    <source>
        <dbReference type="ARBA" id="ARBA00022741"/>
    </source>
</evidence>
<keyword evidence="6" id="KW-0560">Oxidoreductase</keyword>
<protein>
    <submittedName>
        <fullName evidence="8">SDR family NAD(P)-dependent oxidoreductase</fullName>
    </submittedName>
</protein>
<keyword evidence="4" id="KW-0418">Kinase</keyword>
<evidence type="ECO:0000256" key="1">
    <source>
        <dbReference type="ARBA" id="ARBA00006484"/>
    </source>
</evidence>
<dbReference type="SUPFAM" id="SSF51735">
    <property type="entry name" value="NAD(P)-binding Rossmann-fold domains"/>
    <property type="match status" value="1"/>
</dbReference>
<evidence type="ECO:0000256" key="2">
    <source>
        <dbReference type="ARBA" id="ARBA00022679"/>
    </source>
</evidence>
<dbReference type="PANTHER" id="PTHR44169">
    <property type="entry name" value="NADPH-DEPENDENT 1-ACYLDIHYDROXYACETONE PHOSPHATE REDUCTASE"/>
    <property type="match status" value="1"/>
</dbReference>
<dbReference type="Gene3D" id="3.40.50.720">
    <property type="entry name" value="NAD(P)-binding Rossmann-like Domain"/>
    <property type="match status" value="1"/>
</dbReference>
<dbReference type="InterPro" id="IPR023000">
    <property type="entry name" value="Shikimate_kinase_CS"/>
</dbReference>
<proteinExistence type="inferred from homology"/>
<sequence>MVPRINGSTVLVTGANGGLGSEFVKQALTLGARRVYASARSPREWDDARIVPLRLDVTDERSIAEAASAASDTTILINNAAIAFRPDNIFDVPMTEIRRAFETNFFGALAVARAFAPVVIANGGGAFLNVHSVLSWIVGDPKGPTDGHQAYAATKAAFWSATNSMRLNLLDEGVHVLGLHLAYTATAMTAGIEAEMNDPADIVRIAFSGLARGDYEVTADGMSTTVKQALSQPLTEMYPRLPASA</sequence>
<evidence type="ECO:0000256" key="7">
    <source>
        <dbReference type="RuleBase" id="RU000363"/>
    </source>
</evidence>
<dbReference type="Proteomes" id="UP000315759">
    <property type="component" value="Unassembled WGS sequence"/>
</dbReference>
<dbReference type="PANTHER" id="PTHR44169:SF6">
    <property type="entry name" value="NADPH-DEPENDENT 1-ACYLDIHYDROXYACETONE PHOSPHATE REDUCTASE"/>
    <property type="match status" value="1"/>
</dbReference>
<keyword evidence="3" id="KW-0547">Nucleotide-binding</keyword>
<reference evidence="8 9" key="1">
    <citation type="submission" date="2018-10" db="EMBL/GenBank/DDBJ databases">
        <title>Draft genome of Mycobacterium hodleri strain B.</title>
        <authorList>
            <person name="Amande T.J."/>
            <person name="Mcgenity T.J."/>
        </authorList>
    </citation>
    <scope>NUCLEOTIDE SEQUENCE [LARGE SCALE GENOMIC DNA]</scope>
    <source>
        <strain evidence="8 9">B</strain>
    </source>
</reference>
<dbReference type="EMBL" id="VIFX01000014">
    <property type="protein sequence ID" value="TQR86159.1"/>
    <property type="molecule type" value="Genomic_DNA"/>
</dbReference>